<sequence length="231" mass="27400">MMSLFQRRDHRGFTLLELQLALVIVALMGMLLFEVLQLGARSWRSVTDRSLEAEKLVQVQNFLRRQLRLMHNNQLRDENGKLQTAFYGDHHRISFVAPPPGPLKDASLYWWTLVTTYDEETQQSQLMLGYQPYELTSNDVTQGNLIRPEDWSRMFDRATTRFFPGEFEFEYWDSQEGWLTEWQRQPNLPVMVRVQTVNNDEKNLSHWPLLMIIPLQRELDFSAGDERFSKE</sequence>
<keyword evidence="4 6" id="KW-1133">Transmembrane helix</keyword>
<reference evidence="7" key="1">
    <citation type="submission" date="2020-03" db="EMBL/GenBank/DDBJ databases">
        <authorList>
            <person name="Guo F."/>
        </authorList>
    </citation>
    <scope>NUCLEOTIDE SEQUENCE</scope>
    <source>
        <strain evidence="7">JCM 30134</strain>
    </source>
</reference>
<dbReference type="GO" id="GO:0016020">
    <property type="term" value="C:membrane"/>
    <property type="evidence" value="ECO:0007669"/>
    <property type="project" value="UniProtKB-SubCell"/>
</dbReference>
<keyword evidence="2" id="KW-0488">Methylation</keyword>
<evidence type="ECO:0000256" key="3">
    <source>
        <dbReference type="ARBA" id="ARBA00022692"/>
    </source>
</evidence>
<dbReference type="EMBL" id="JAAONZ010000005">
    <property type="protein sequence ID" value="NHO65773.1"/>
    <property type="molecule type" value="Genomic_DNA"/>
</dbReference>
<gene>
    <name evidence="7" type="ORF">G8770_09490</name>
</gene>
<protein>
    <submittedName>
        <fullName evidence="7">Prepilin-type N-terminal cleavage/methylation domain-containing protein</fullName>
    </submittedName>
</protein>
<keyword evidence="3 6" id="KW-0812">Transmembrane</keyword>
<evidence type="ECO:0000313" key="8">
    <source>
        <dbReference type="Proteomes" id="UP000787472"/>
    </source>
</evidence>
<dbReference type="PANTHER" id="PTHR39583:SF2">
    <property type="entry name" value="TYPE II SECRETION SYSTEM PROTEIN J"/>
    <property type="match status" value="1"/>
</dbReference>
<organism evidence="7 8">
    <name type="scientific">Pseudomaricurvus hydrocarbonicus</name>
    <dbReference type="NCBI Taxonomy" id="1470433"/>
    <lineage>
        <taxon>Bacteria</taxon>
        <taxon>Pseudomonadati</taxon>
        <taxon>Pseudomonadota</taxon>
        <taxon>Gammaproteobacteria</taxon>
        <taxon>Cellvibrionales</taxon>
        <taxon>Cellvibrionaceae</taxon>
        <taxon>Pseudomaricurvus</taxon>
    </lineage>
</organism>
<evidence type="ECO:0000256" key="6">
    <source>
        <dbReference type="SAM" id="Phobius"/>
    </source>
</evidence>
<dbReference type="InterPro" id="IPR012902">
    <property type="entry name" value="N_methyl_site"/>
</dbReference>
<keyword evidence="5 6" id="KW-0472">Membrane</keyword>
<feature type="transmembrane region" description="Helical" evidence="6">
    <location>
        <begin position="12"/>
        <end position="33"/>
    </location>
</feature>
<accession>A0A9E5JUD8</accession>
<dbReference type="InterPro" id="IPR051621">
    <property type="entry name" value="T2SS_protein_J"/>
</dbReference>
<comment type="caution">
    <text evidence="7">The sequence shown here is derived from an EMBL/GenBank/DDBJ whole genome shotgun (WGS) entry which is preliminary data.</text>
</comment>
<keyword evidence="8" id="KW-1185">Reference proteome</keyword>
<evidence type="ECO:0000313" key="7">
    <source>
        <dbReference type="EMBL" id="NHO65773.1"/>
    </source>
</evidence>
<dbReference type="AlphaFoldDB" id="A0A9E5JUD8"/>
<name>A0A9E5JUD8_9GAMM</name>
<evidence type="ECO:0000256" key="2">
    <source>
        <dbReference type="ARBA" id="ARBA00022481"/>
    </source>
</evidence>
<comment type="subcellular location">
    <subcellularLocation>
        <location evidence="1">Membrane</location>
        <topology evidence="1">Single-pass membrane protein</topology>
    </subcellularLocation>
</comment>
<evidence type="ECO:0000256" key="4">
    <source>
        <dbReference type="ARBA" id="ARBA00022989"/>
    </source>
</evidence>
<dbReference type="PANTHER" id="PTHR39583">
    <property type="entry name" value="TYPE II SECRETION SYSTEM PROTEIN J-RELATED"/>
    <property type="match status" value="1"/>
</dbReference>
<evidence type="ECO:0000256" key="5">
    <source>
        <dbReference type="ARBA" id="ARBA00023136"/>
    </source>
</evidence>
<dbReference type="Proteomes" id="UP000787472">
    <property type="component" value="Unassembled WGS sequence"/>
</dbReference>
<proteinExistence type="predicted"/>
<evidence type="ECO:0000256" key="1">
    <source>
        <dbReference type="ARBA" id="ARBA00004167"/>
    </source>
</evidence>
<dbReference type="RefSeq" id="WP_167185303.1">
    <property type="nucleotide sequence ID" value="NZ_JAAONZ010000005.1"/>
</dbReference>
<dbReference type="NCBIfam" id="TIGR02532">
    <property type="entry name" value="IV_pilin_GFxxxE"/>
    <property type="match status" value="1"/>
</dbReference>